<dbReference type="Proteomes" id="UP000018559">
    <property type="component" value="Unassembled WGS sequence"/>
</dbReference>
<dbReference type="EMBL" id="AWWH01000006">
    <property type="protein sequence ID" value="ETA75120.1"/>
    <property type="molecule type" value="Genomic_DNA"/>
</dbReference>
<gene>
    <name evidence="1" type="ORF">LEQ_2521</name>
</gene>
<organism evidence="1 2">
    <name type="scientific">Ligilactobacillus equi DPC 6820</name>
    <dbReference type="NCBI Taxonomy" id="1392007"/>
    <lineage>
        <taxon>Bacteria</taxon>
        <taxon>Bacillati</taxon>
        <taxon>Bacillota</taxon>
        <taxon>Bacilli</taxon>
        <taxon>Lactobacillales</taxon>
        <taxon>Lactobacillaceae</taxon>
        <taxon>Ligilactobacillus</taxon>
    </lineage>
</organism>
<dbReference type="AlphaFoldDB" id="V7I0P3"/>
<evidence type="ECO:0000313" key="1">
    <source>
        <dbReference type="EMBL" id="ETA75120.1"/>
    </source>
</evidence>
<reference evidence="1 2" key="1">
    <citation type="journal article" date="2014" name="Genome Announc.">
        <title>The Genome of the Predominant Equine Lactobacillus Species, Lactobacillus equi, Is Reflective of Its Lifestyle Adaptations to an Herbivorous Host.</title>
        <authorList>
            <person name="O'Donnell M.M."/>
            <person name="Harris H.M."/>
            <person name="O'Toole P.W."/>
            <person name="Ross R.P."/>
        </authorList>
    </citation>
    <scope>NUCLEOTIDE SEQUENCE [LARGE SCALE GENOMIC DNA]</scope>
    <source>
        <strain evidence="1 2">DPC 6820</strain>
    </source>
</reference>
<sequence>MNVELNDSLKTQAVKEHSSVSEILSKLAKEYLEKTK</sequence>
<keyword evidence="2" id="KW-1185">Reference proteome</keyword>
<comment type="caution">
    <text evidence="1">The sequence shown here is derived from an EMBL/GenBank/DDBJ whole genome shotgun (WGS) entry which is preliminary data.</text>
</comment>
<name>V7I0P3_9LACO</name>
<protein>
    <submittedName>
        <fullName evidence="1">ParB protein</fullName>
    </submittedName>
</protein>
<proteinExistence type="predicted"/>
<evidence type="ECO:0000313" key="2">
    <source>
        <dbReference type="Proteomes" id="UP000018559"/>
    </source>
</evidence>
<accession>V7I0P3</accession>
<dbReference type="PATRIC" id="fig|1392007.3.peg.33"/>